<comment type="caution">
    <text evidence="1">The sequence shown here is derived from an EMBL/GenBank/DDBJ whole genome shotgun (WGS) entry which is preliminary data.</text>
</comment>
<dbReference type="EMBL" id="JAUTBK010000002">
    <property type="protein sequence ID" value="MDQ1209805.1"/>
    <property type="molecule type" value="Genomic_DNA"/>
</dbReference>
<organism evidence="1 2">
    <name type="scientific">Acinetobacter baylyi</name>
    <dbReference type="NCBI Taxonomy" id="202950"/>
    <lineage>
        <taxon>Bacteria</taxon>
        <taxon>Pseudomonadati</taxon>
        <taxon>Pseudomonadota</taxon>
        <taxon>Gammaproteobacteria</taxon>
        <taxon>Moraxellales</taxon>
        <taxon>Moraxellaceae</taxon>
        <taxon>Acinetobacter</taxon>
    </lineage>
</organism>
<dbReference type="RefSeq" id="WP_307004316.1">
    <property type="nucleotide sequence ID" value="NZ_JAUTBK010000002.1"/>
</dbReference>
<protein>
    <recommendedName>
        <fullName evidence="3">Galactosyltransferase Lgt5</fullName>
    </recommendedName>
</protein>
<dbReference type="Proteomes" id="UP001233360">
    <property type="component" value="Unassembled WGS sequence"/>
</dbReference>
<evidence type="ECO:0008006" key="3">
    <source>
        <dbReference type="Google" id="ProtNLM"/>
    </source>
</evidence>
<gene>
    <name evidence="1" type="ORF">QE380_002728</name>
</gene>
<evidence type="ECO:0000313" key="2">
    <source>
        <dbReference type="Proteomes" id="UP001233360"/>
    </source>
</evidence>
<accession>A0ABU0UZ04</accession>
<dbReference type="Gene3D" id="3.90.550.20">
    <property type="match status" value="1"/>
</dbReference>
<dbReference type="SUPFAM" id="SSF53448">
    <property type="entry name" value="Nucleotide-diphospho-sugar transferases"/>
    <property type="match status" value="1"/>
</dbReference>
<dbReference type="InterPro" id="IPR051981">
    <property type="entry name" value="Glycosyltransf_32"/>
</dbReference>
<dbReference type="InterPro" id="IPR029044">
    <property type="entry name" value="Nucleotide-diphossugar_trans"/>
</dbReference>
<reference evidence="1 2" key="1">
    <citation type="submission" date="2023-07" db="EMBL/GenBank/DDBJ databases">
        <title>Functional and genomic diversity of the sorghum phyllosphere microbiome.</title>
        <authorList>
            <person name="Shade A."/>
        </authorList>
    </citation>
    <scope>NUCLEOTIDE SEQUENCE [LARGE SCALE GENOMIC DNA]</scope>
    <source>
        <strain evidence="1 2">SORGH_AS_0887</strain>
    </source>
</reference>
<dbReference type="PANTHER" id="PTHR12042:SF21">
    <property type="entry name" value="ALPHA1,4-GALACTOSYLTRANSFERASE 1-RELATED"/>
    <property type="match status" value="1"/>
</dbReference>
<name>A0ABU0UZ04_ACIBI</name>
<proteinExistence type="predicted"/>
<keyword evidence="2" id="KW-1185">Reference proteome</keyword>
<sequence>MTSANLPVIHALWIGKKLGLISRSCLQSFVMRGHKVHLHTYDEIEDIPSGVVRVDANIIIPSKKIIKHNETGSYALFSDIFRYELMRNVEGIYVDCDVYCLKPLTIPEHGYLLGFEDDNWINGAVLKIPKDSELLSSLLAAAYDPKFIPPWYSSSKQFKLKTKKILGIGTTIADMPWGVIGPKAITYFVREYNKTDVIQPIDIFYPVHYQCISQLCDSNLDINDITTSRTSAIHLYNEMLRGINLENLEPNSTLARMLRNEI</sequence>
<dbReference type="PANTHER" id="PTHR12042">
    <property type="entry name" value="LACTOSYLCERAMIDE 4-ALPHA-GALACTOSYLTRANSFERASE ALPHA- 1,4-GALACTOSYLTRANSFERASE"/>
    <property type="match status" value="1"/>
</dbReference>
<evidence type="ECO:0000313" key="1">
    <source>
        <dbReference type="EMBL" id="MDQ1209805.1"/>
    </source>
</evidence>